<gene>
    <name evidence="2" type="ORF">DFQ04_1229</name>
</gene>
<sequence>MAILKPMKRFTLILFLLICCSSGFAQSLETKTFLALFKAKELKEMKTSLRQIEAQFSSVFKTKTYSGNSELALFIEVPNCDFDECFLGEFLVDLENGKKQQLQAIAFRLFDLTTNQELHQESLAMYEDMQAKKKKDAKTTKHQSVSLSGPGH</sequence>
<name>A0A4R6T848_9BACT</name>
<evidence type="ECO:0000256" key="1">
    <source>
        <dbReference type="SAM" id="SignalP"/>
    </source>
</evidence>
<evidence type="ECO:0000313" key="2">
    <source>
        <dbReference type="EMBL" id="TDQ19408.1"/>
    </source>
</evidence>
<dbReference type="EMBL" id="SNYF01000005">
    <property type="protein sequence ID" value="TDQ19408.1"/>
    <property type="molecule type" value="Genomic_DNA"/>
</dbReference>
<protein>
    <submittedName>
        <fullName evidence="2">Uncharacterized protein</fullName>
    </submittedName>
</protein>
<keyword evidence="3" id="KW-1185">Reference proteome</keyword>
<accession>A0A4R6T848</accession>
<comment type="caution">
    <text evidence="2">The sequence shown here is derived from an EMBL/GenBank/DDBJ whole genome shotgun (WGS) entry which is preliminary data.</text>
</comment>
<proteinExistence type="predicted"/>
<feature type="chain" id="PRO_5020578011" evidence="1">
    <location>
        <begin position="26"/>
        <end position="152"/>
    </location>
</feature>
<organism evidence="2 3">
    <name type="scientific">Algoriphagus boseongensis</name>
    <dbReference type="NCBI Taxonomy" id="1442587"/>
    <lineage>
        <taxon>Bacteria</taxon>
        <taxon>Pseudomonadati</taxon>
        <taxon>Bacteroidota</taxon>
        <taxon>Cytophagia</taxon>
        <taxon>Cytophagales</taxon>
        <taxon>Cyclobacteriaceae</taxon>
        <taxon>Algoriphagus</taxon>
    </lineage>
</organism>
<dbReference type="Proteomes" id="UP000294535">
    <property type="component" value="Unassembled WGS sequence"/>
</dbReference>
<reference evidence="2 3" key="1">
    <citation type="submission" date="2019-03" db="EMBL/GenBank/DDBJ databases">
        <title>Genomic Encyclopedia of Type Strains, Phase III (KMG-III): the genomes of soil and plant-associated and newly described type strains.</title>
        <authorList>
            <person name="Whitman W."/>
        </authorList>
    </citation>
    <scope>NUCLEOTIDE SEQUENCE [LARGE SCALE GENOMIC DNA]</scope>
    <source>
        <strain evidence="2 3">CECT 8446</strain>
    </source>
</reference>
<feature type="signal peptide" evidence="1">
    <location>
        <begin position="1"/>
        <end position="25"/>
    </location>
</feature>
<dbReference type="AlphaFoldDB" id="A0A4R6T848"/>
<keyword evidence="1" id="KW-0732">Signal</keyword>
<evidence type="ECO:0000313" key="3">
    <source>
        <dbReference type="Proteomes" id="UP000294535"/>
    </source>
</evidence>